<keyword evidence="4" id="KW-0472">Membrane</keyword>
<evidence type="ECO:0000256" key="5">
    <source>
        <dbReference type="ARBA" id="ARBA00023237"/>
    </source>
</evidence>
<keyword evidence="2" id="KW-1134">Transmembrane beta strand</keyword>
<sequence length="420" mass="46017">MEPEIRSRRVGTTSSGLTLAEALRHATARSLQLVAQDRSASASLEMATAARQLPDPVLRGGIENLPVSGADRFSLTGDAMTMRRIGVSQEFTGSDKRRLRADRFTRESEKMLAEKDLAAAAIERDTALVWFDVYYAETMASVIASQREQAKAEIVAAESSYRGGTGSQADILAAKSGLAEVDNRASETARRIRSARTMLARWIGEAASRPLAERPSVDLVPVDVSTILRQLDEHPQIALLARQEKISTTEIQLAQANKSSDWSVELAYSQRGSMQGNMLSVGLSIPFQIDPKNRQDREISASIAKGAQAAAEREEALRAVTAEVRNTAAEWENGRERHLRFERELLPLAKQRTQASLAAYRGGKVMLADVLAARRNEIDVRLQALQLEADIARLWVQLRFYTAQSDPAPHAATGGPGNMQ</sequence>
<proteinExistence type="predicted"/>
<keyword evidence="3" id="KW-0812">Transmembrane</keyword>
<evidence type="ECO:0000256" key="3">
    <source>
        <dbReference type="ARBA" id="ARBA00022692"/>
    </source>
</evidence>
<dbReference type="PANTHER" id="PTHR30026">
    <property type="entry name" value="OUTER MEMBRANE PROTEIN TOLC"/>
    <property type="match status" value="1"/>
</dbReference>
<organism evidence="6 7">
    <name type="scientific">Noviherbaspirillum saxi</name>
    <dbReference type="NCBI Taxonomy" id="2320863"/>
    <lineage>
        <taxon>Bacteria</taxon>
        <taxon>Pseudomonadati</taxon>
        <taxon>Pseudomonadota</taxon>
        <taxon>Betaproteobacteria</taxon>
        <taxon>Burkholderiales</taxon>
        <taxon>Oxalobacteraceae</taxon>
        <taxon>Noviherbaspirillum</taxon>
    </lineage>
</organism>
<comment type="subcellular location">
    <subcellularLocation>
        <location evidence="1">Cell outer membrane</location>
    </subcellularLocation>
</comment>
<evidence type="ECO:0000256" key="2">
    <source>
        <dbReference type="ARBA" id="ARBA00022452"/>
    </source>
</evidence>
<dbReference type="GO" id="GO:1990281">
    <property type="term" value="C:efflux pump complex"/>
    <property type="evidence" value="ECO:0007669"/>
    <property type="project" value="TreeGrafter"/>
</dbReference>
<evidence type="ECO:0000256" key="1">
    <source>
        <dbReference type="ARBA" id="ARBA00004442"/>
    </source>
</evidence>
<dbReference type="Proteomes" id="UP000265955">
    <property type="component" value="Unassembled WGS sequence"/>
</dbReference>
<protein>
    <submittedName>
        <fullName evidence="6">TolC family protein</fullName>
    </submittedName>
</protein>
<keyword evidence="7" id="KW-1185">Reference proteome</keyword>
<accession>A0A3A3G3X9</accession>
<keyword evidence="5" id="KW-0998">Cell outer membrane</keyword>
<dbReference type="Gene3D" id="1.20.1600.10">
    <property type="entry name" value="Outer membrane efflux proteins (OEP)"/>
    <property type="match status" value="1"/>
</dbReference>
<dbReference type="PANTHER" id="PTHR30026:SF20">
    <property type="entry name" value="OUTER MEMBRANE PROTEIN TOLC"/>
    <property type="match status" value="1"/>
</dbReference>
<dbReference type="InterPro" id="IPR051906">
    <property type="entry name" value="TolC-like"/>
</dbReference>
<evidence type="ECO:0000313" key="6">
    <source>
        <dbReference type="EMBL" id="RJF92773.1"/>
    </source>
</evidence>
<reference evidence="7" key="1">
    <citation type="submission" date="2018-09" db="EMBL/GenBank/DDBJ databases">
        <authorList>
            <person name="Zhu H."/>
        </authorList>
    </citation>
    <scope>NUCLEOTIDE SEQUENCE [LARGE SCALE GENOMIC DNA]</scope>
    <source>
        <strain evidence="7">K1R23-30</strain>
    </source>
</reference>
<dbReference type="EMBL" id="QYUO01000003">
    <property type="protein sequence ID" value="RJF92773.1"/>
    <property type="molecule type" value="Genomic_DNA"/>
</dbReference>
<comment type="caution">
    <text evidence="6">The sequence shown here is derived from an EMBL/GenBank/DDBJ whole genome shotgun (WGS) entry which is preliminary data.</text>
</comment>
<name>A0A3A3G3X9_9BURK</name>
<evidence type="ECO:0000256" key="4">
    <source>
        <dbReference type="ARBA" id="ARBA00023136"/>
    </source>
</evidence>
<dbReference type="GO" id="GO:0009279">
    <property type="term" value="C:cell outer membrane"/>
    <property type="evidence" value="ECO:0007669"/>
    <property type="project" value="UniProtKB-SubCell"/>
</dbReference>
<evidence type="ECO:0000313" key="7">
    <source>
        <dbReference type="Proteomes" id="UP000265955"/>
    </source>
</evidence>
<dbReference type="AlphaFoldDB" id="A0A3A3G3X9"/>
<gene>
    <name evidence="6" type="ORF">D3871_25530</name>
</gene>
<dbReference type="OrthoDB" id="9769048at2"/>
<dbReference type="SUPFAM" id="SSF56954">
    <property type="entry name" value="Outer membrane efflux proteins (OEP)"/>
    <property type="match status" value="1"/>
</dbReference>
<dbReference type="GO" id="GO:0015288">
    <property type="term" value="F:porin activity"/>
    <property type="evidence" value="ECO:0007669"/>
    <property type="project" value="TreeGrafter"/>
</dbReference>
<dbReference type="GO" id="GO:0015562">
    <property type="term" value="F:efflux transmembrane transporter activity"/>
    <property type="evidence" value="ECO:0007669"/>
    <property type="project" value="InterPro"/>
</dbReference>